<evidence type="ECO:0000256" key="1">
    <source>
        <dbReference type="SAM" id="Phobius"/>
    </source>
</evidence>
<keyword evidence="1" id="KW-0812">Transmembrane</keyword>
<keyword evidence="1" id="KW-0472">Membrane</keyword>
<evidence type="ECO:0000313" key="3">
    <source>
        <dbReference type="Proteomes" id="UP000031278"/>
    </source>
</evidence>
<feature type="transmembrane region" description="Helical" evidence="1">
    <location>
        <begin position="12"/>
        <end position="29"/>
    </location>
</feature>
<comment type="caution">
    <text evidence="2">The sequence shown here is derived from an EMBL/GenBank/DDBJ whole genome shotgun (WGS) entry which is preliminary data.</text>
</comment>
<reference evidence="2 3" key="1">
    <citation type="submission" date="2014-12" db="EMBL/GenBank/DDBJ databases">
        <title>Genome sequencing of Photobacterium gaetbulicola AD005a.</title>
        <authorList>
            <person name="Adrian T.G.S."/>
            <person name="Chan K.G."/>
        </authorList>
    </citation>
    <scope>NUCLEOTIDE SEQUENCE [LARGE SCALE GENOMIC DNA]</scope>
    <source>
        <strain evidence="2 3">AD005a</strain>
    </source>
</reference>
<dbReference type="EMBL" id="JWLZ01000162">
    <property type="protein sequence ID" value="KHT63105.1"/>
    <property type="molecule type" value="Genomic_DNA"/>
</dbReference>
<sequence>MISVIRNQSSPIINLTVIMVYVTCSHFSATRLKLTDMIYGIQRWRIAKRTGKTSSNKQGIHAPYRKKCAPSNQKLKIIGEKRNNIKNTPKRIIIYTTLANQYKGKFQLSIC</sequence>
<proteinExistence type="predicted"/>
<name>A0A0B9GE76_9GAMM</name>
<dbReference type="Proteomes" id="UP000031278">
    <property type="component" value="Unassembled WGS sequence"/>
</dbReference>
<protein>
    <submittedName>
        <fullName evidence="2">Uncharacterized protein</fullName>
    </submittedName>
</protein>
<gene>
    <name evidence="2" type="ORF">RJ45_14040</name>
</gene>
<organism evidence="2 3">
    <name type="scientific">Photobacterium gaetbulicola</name>
    <dbReference type="NCBI Taxonomy" id="1295392"/>
    <lineage>
        <taxon>Bacteria</taxon>
        <taxon>Pseudomonadati</taxon>
        <taxon>Pseudomonadota</taxon>
        <taxon>Gammaproteobacteria</taxon>
        <taxon>Vibrionales</taxon>
        <taxon>Vibrionaceae</taxon>
        <taxon>Photobacterium</taxon>
    </lineage>
</organism>
<dbReference type="AlphaFoldDB" id="A0A0B9GE76"/>
<keyword evidence="1" id="KW-1133">Transmembrane helix</keyword>
<accession>A0A0B9GE76</accession>
<evidence type="ECO:0000313" key="2">
    <source>
        <dbReference type="EMBL" id="KHT63105.1"/>
    </source>
</evidence>